<gene>
    <name evidence="3" type="ORF">EKO27_g4405</name>
</gene>
<evidence type="ECO:0000256" key="1">
    <source>
        <dbReference type="SAM" id="MobiDB-lite"/>
    </source>
</evidence>
<evidence type="ECO:0000256" key="2">
    <source>
        <dbReference type="SAM" id="Phobius"/>
    </source>
</evidence>
<name>A0A439D8H5_9PEZI</name>
<keyword evidence="4" id="KW-1185">Reference proteome</keyword>
<keyword evidence="2" id="KW-1133">Transmembrane helix</keyword>
<dbReference type="EMBL" id="RYZI01000104">
    <property type="protein sequence ID" value="RWA10705.1"/>
    <property type="molecule type" value="Genomic_DNA"/>
</dbReference>
<keyword evidence="2" id="KW-0812">Transmembrane</keyword>
<keyword evidence="2" id="KW-0472">Membrane</keyword>
<evidence type="ECO:0008006" key="5">
    <source>
        <dbReference type="Google" id="ProtNLM"/>
    </source>
</evidence>
<dbReference type="Proteomes" id="UP000286045">
    <property type="component" value="Unassembled WGS sequence"/>
</dbReference>
<reference evidence="3 4" key="1">
    <citation type="submission" date="2018-12" db="EMBL/GenBank/DDBJ databases">
        <title>Draft genome sequence of Xylaria grammica IHI A82.</title>
        <authorList>
            <person name="Buettner E."/>
            <person name="Kellner H."/>
        </authorList>
    </citation>
    <scope>NUCLEOTIDE SEQUENCE [LARGE SCALE GENOMIC DNA]</scope>
    <source>
        <strain evidence="3 4">IHI A82</strain>
    </source>
</reference>
<sequence>MSTRECPATINISSQEDTEDDAFSACTGDQGFNRLVIKTEAEGLGFANFTGGFNISVTASPQLQILSFPDLAALEKLIVADAPALTQISLPELRAEAETLVYPVTYTFTPSISISNALRFSGLSLPALTELGDLVIRHVPRRQLTSGGLRNITTARSITSDNTLEYPSLTSVGTLRLTGYEDCGYFLPNLSSVGDFTFTNALGSRLQTSTLSVTGSFTLNTSPYSRAANETKFEFPPPSPDVFDANAIDIRNLTSVGANATIESNTNAQIDLSALATVGGALSITNNTNCSVDLTKLSQAGTLSIIDNVDSIIPRLFNLERADSIHLRGHIDTSSGPNILPSLTFVSGTVTIESWNADFNCSRLVSQQQQGLINNLSCNGTDNGTSMSTSPPPSPSTPAPSSTGLSTGAWAGIGVGIGLAVIGGLGGWLFLYFRRRFAALEASASPLRPPSRPRSPPATDDTRAGTNPATLTLNDDGSTARHEADTSGMIVEKDSYYIVSHELYVLPAELPVTTVNSR</sequence>
<evidence type="ECO:0000313" key="3">
    <source>
        <dbReference type="EMBL" id="RWA10705.1"/>
    </source>
</evidence>
<feature type="compositionally biased region" description="Pro residues" evidence="1">
    <location>
        <begin position="447"/>
        <end position="456"/>
    </location>
</feature>
<feature type="transmembrane region" description="Helical" evidence="2">
    <location>
        <begin position="409"/>
        <end position="433"/>
    </location>
</feature>
<comment type="caution">
    <text evidence="3">The sequence shown here is derived from an EMBL/GenBank/DDBJ whole genome shotgun (WGS) entry which is preliminary data.</text>
</comment>
<feature type="region of interest" description="Disordered" evidence="1">
    <location>
        <begin position="375"/>
        <end position="404"/>
    </location>
</feature>
<organism evidence="3 4">
    <name type="scientific">Xylaria grammica</name>
    <dbReference type="NCBI Taxonomy" id="363999"/>
    <lineage>
        <taxon>Eukaryota</taxon>
        <taxon>Fungi</taxon>
        <taxon>Dikarya</taxon>
        <taxon>Ascomycota</taxon>
        <taxon>Pezizomycotina</taxon>
        <taxon>Sordariomycetes</taxon>
        <taxon>Xylariomycetidae</taxon>
        <taxon>Xylariales</taxon>
        <taxon>Xylariaceae</taxon>
        <taxon>Xylaria</taxon>
    </lineage>
</organism>
<feature type="compositionally biased region" description="Polar residues" evidence="1">
    <location>
        <begin position="464"/>
        <end position="477"/>
    </location>
</feature>
<feature type="region of interest" description="Disordered" evidence="1">
    <location>
        <begin position="444"/>
        <end position="484"/>
    </location>
</feature>
<dbReference type="AlphaFoldDB" id="A0A439D8H5"/>
<feature type="compositionally biased region" description="Polar residues" evidence="1">
    <location>
        <begin position="375"/>
        <end position="384"/>
    </location>
</feature>
<proteinExistence type="predicted"/>
<evidence type="ECO:0000313" key="4">
    <source>
        <dbReference type="Proteomes" id="UP000286045"/>
    </source>
</evidence>
<accession>A0A439D8H5</accession>
<protein>
    <recommendedName>
        <fullName evidence="5">Receptor L-domain domain-containing protein</fullName>
    </recommendedName>
</protein>